<accession>A0AAE0GGB9</accession>
<proteinExistence type="predicted"/>
<reference evidence="1 2" key="1">
    <citation type="journal article" date="2015" name="Genome Biol. Evol.">
        <title>Comparative Genomics of a Bacterivorous Green Alga Reveals Evolutionary Causalities and Consequences of Phago-Mixotrophic Mode of Nutrition.</title>
        <authorList>
            <person name="Burns J.A."/>
            <person name="Paasch A."/>
            <person name="Narechania A."/>
            <person name="Kim E."/>
        </authorList>
    </citation>
    <scope>NUCLEOTIDE SEQUENCE [LARGE SCALE GENOMIC DNA]</scope>
    <source>
        <strain evidence="1 2">PLY_AMNH</strain>
    </source>
</reference>
<dbReference type="EMBL" id="LGRX02006044">
    <property type="protein sequence ID" value="KAK3277569.1"/>
    <property type="molecule type" value="Genomic_DNA"/>
</dbReference>
<comment type="caution">
    <text evidence="1">The sequence shown here is derived from an EMBL/GenBank/DDBJ whole genome shotgun (WGS) entry which is preliminary data.</text>
</comment>
<name>A0AAE0GGB9_9CHLO</name>
<keyword evidence="2" id="KW-1185">Reference proteome</keyword>
<dbReference type="AlphaFoldDB" id="A0AAE0GGB9"/>
<evidence type="ECO:0000313" key="2">
    <source>
        <dbReference type="Proteomes" id="UP001190700"/>
    </source>
</evidence>
<gene>
    <name evidence="1" type="ORF">CYMTET_14434</name>
</gene>
<dbReference type="Proteomes" id="UP001190700">
    <property type="component" value="Unassembled WGS sequence"/>
</dbReference>
<evidence type="ECO:0000313" key="1">
    <source>
        <dbReference type="EMBL" id="KAK3277569.1"/>
    </source>
</evidence>
<sequence length="280" mass="29186">MMAGGASSSRTALNIARGNVGQEEGSKNVADVLKHTNLVYPSNAAKRNFEKHDGLDPKFREGLSIPSMVHALTLIDEGLEINKETEPHNPSSMTPTPPTVSADATLKVLDLINIAAHTWSEVGPATPVEVTSAAPGDVVATGDSIEAHELQVALNLSLAYTELGAAGAEPPATTELGAVAAAAEPLANTQLGAVAASSSAAEPLANTRLGAVAASSSAAELSLGQPLHHLLQLSLWPPRSLGQPPRHPPRLSHWRTQSLGQSLHHLLELDGQRGRCLQDM</sequence>
<protein>
    <submittedName>
        <fullName evidence="1">Uncharacterized protein</fullName>
    </submittedName>
</protein>
<organism evidence="1 2">
    <name type="scientific">Cymbomonas tetramitiformis</name>
    <dbReference type="NCBI Taxonomy" id="36881"/>
    <lineage>
        <taxon>Eukaryota</taxon>
        <taxon>Viridiplantae</taxon>
        <taxon>Chlorophyta</taxon>
        <taxon>Pyramimonadophyceae</taxon>
        <taxon>Pyramimonadales</taxon>
        <taxon>Pyramimonadaceae</taxon>
        <taxon>Cymbomonas</taxon>
    </lineage>
</organism>